<protein>
    <submittedName>
        <fullName evidence="2">Uncharacterized protein</fullName>
    </submittedName>
</protein>
<evidence type="ECO:0000313" key="2">
    <source>
        <dbReference type="EMBL" id="KRY50459.1"/>
    </source>
</evidence>
<dbReference type="EMBL" id="JYDI01000149">
    <property type="protein sequence ID" value="KRY50459.1"/>
    <property type="molecule type" value="Genomic_DNA"/>
</dbReference>
<dbReference type="AlphaFoldDB" id="A0A0V1CME6"/>
<evidence type="ECO:0000313" key="3">
    <source>
        <dbReference type="Proteomes" id="UP000054653"/>
    </source>
</evidence>
<dbReference type="Proteomes" id="UP000054653">
    <property type="component" value="Unassembled WGS sequence"/>
</dbReference>
<organism evidence="2 3">
    <name type="scientific">Trichinella britovi</name>
    <name type="common">Parasitic roundworm</name>
    <dbReference type="NCBI Taxonomy" id="45882"/>
    <lineage>
        <taxon>Eukaryota</taxon>
        <taxon>Metazoa</taxon>
        <taxon>Ecdysozoa</taxon>
        <taxon>Nematoda</taxon>
        <taxon>Enoplea</taxon>
        <taxon>Dorylaimia</taxon>
        <taxon>Trichinellida</taxon>
        <taxon>Trichinellidae</taxon>
        <taxon>Trichinella</taxon>
    </lineage>
</organism>
<evidence type="ECO:0000256" key="1">
    <source>
        <dbReference type="SAM" id="MobiDB-lite"/>
    </source>
</evidence>
<accession>A0A0V1CME6</accession>
<sequence>MKISSPSIPYPVEQEPKSPSHAGAPRKQPDMKMTISVTAAVTTVEDVETRIYYHPEHLGQMAP</sequence>
<proteinExistence type="predicted"/>
<reference evidence="2 3" key="1">
    <citation type="submission" date="2015-01" db="EMBL/GenBank/DDBJ databases">
        <title>Evolution of Trichinella species and genotypes.</title>
        <authorList>
            <person name="Korhonen P.K."/>
            <person name="Edoardo P."/>
            <person name="Giuseppe L.R."/>
            <person name="Gasser R.B."/>
        </authorList>
    </citation>
    <scope>NUCLEOTIDE SEQUENCE [LARGE SCALE GENOMIC DNA]</scope>
    <source>
        <strain evidence="2">ISS120</strain>
    </source>
</reference>
<feature type="region of interest" description="Disordered" evidence="1">
    <location>
        <begin position="1"/>
        <end position="31"/>
    </location>
</feature>
<keyword evidence="3" id="KW-1185">Reference proteome</keyword>
<name>A0A0V1CME6_TRIBR</name>
<gene>
    <name evidence="2" type="ORF">T03_3827</name>
</gene>
<comment type="caution">
    <text evidence="2">The sequence shown here is derived from an EMBL/GenBank/DDBJ whole genome shotgun (WGS) entry which is preliminary data.</text>
</comment>